<evidence type="ECO:0000313" key="7">
    <source>
        <dbReference type="Proteomes" id="UP000243201"/>
    </source>
</evidence>
<feature type="region of interest" description="Disordered" evidence="2">
    <location>
        <begin position="777"/>
        <end position="811"/>
    </location>
</feature>
<feature type="region of interest" description="Disordered" evidence="2">
    <location>
        <begin position="1162"/>
        <end position="1198"/>
    </location>
</feature>
<comment type="caution">
    <text evidence="6">The sequence shown here is derived from an EMBL/GenBank/DDBJ whole genome shotgun (WGS) entry which is preliminary data.</text>
</comment>
<evidence type="ECO:0000256" key="4">
    <source>
        <dbReference type="SAM" id="SignalP"/>
    </source>
</evidence>
<keyword evidence="3" id="KW-0472">Membrane</keyword>
<dbReference type="RefSeq" id="WP_102184118.1">
    <property type="nucleotide sequence ID" value="NZ_PNGC01000001.1"/>
</dbReference>
<dbReference type="SMART" id="SM01208">
    <property type="entry name" value="G5"/>
    <property type="match status" value="3"/>
</dbReference>
<reference evidence="6 7" key="1">
    <citation type="submission" date="2017-09" db="EMBL/GenBank/DDBJ databases">
        <title>Bacterial strain isolated from the female urinary microbiota.</title>
        <authorList>
            <person name="Thomas-White K."/>
            <person name="Kumar N."/>
            <person name="Forster S."/>
            <person name="Putonti C."/>
            <person name="Lawley T."/>
            <person name="Wolfe A.J."/>
        </authorList>
    </citation>
    <scope>NUCLEOTIDE SEQUENCE [LARGE SCALE GENOMIC DNA]</scope>
    <source>
        <strain evidence="6 7">UMB0744</strain>
    </source>
</reference>
<dbReference type="Pfam" id="PF20592">
    <property type="entry name" value="pAdhesive_10"/>
    <property type="match status" value="1"/>
</dbReference>
<accession>A0ABX4UVK1</accession>
<feature type="compositionally biased region" description="Polar residues" evidence="2">
    <location>
        <begin position="654"/>
        <end position="666"/>
    </location>
</feature>
<feature type="transmembrane region" description="Helical" evidence="3">
    <location>
        <begin position="1207"/>
        <end position="1226"/>
    </location>
</feature>
<evidence type="ECO:0000259" key="5">
    <source>
        <dbReference type="PROSITE" id="PS51109"/>
    </source>
</evidence>
<organism evidence="6 7">
    <name type="scientific">Varibaculum cambriense</name>
    <dbReference type="NCBI Taxonomy" id="184870"/>
    <lineage>
        <taxon>Bacteria</taxon>
        <taxon>Bacillati</taxon>
        <taxon>Actinomycetota</taxon>
        <taxon>Actinomycetes</taxon>
        <taxon>Actinomycetales</taxon>
        <taxon>Actinomycetaceae</taxon>
        <taxon>Varibaculum</taxon>
    </lineage>
</organism>
<feature type="region of interest" description="Disordered" evidence="2">
    <location>
        <begin position="1123"/>
        <end position="1143"/>
    </location>
</feature>
<protein>
    <submittedName>
        <fullName evidence="6">Cell surface protein</fullName>
    </submittedName>
</protein>
<feature type="region of interest" description="Disordered" evidence="2">
    <location>
        <begin position="622"/>
        <end position="666"/>
    </location>
</feature>
<gene>
    <name evidence="6" type="ORF">CJ240_04350</name>
</gene>
<proteinExistence type="predicted"/>
<feature type="domain" description="G5" evidence="5">
    <location>
        <begin position="998"/>
        <end position="1076"/>
    </location>
</feature>
<dbReference type="InterPro" id="IPR044055">
    <property type="entry name" value="RibLong"/>
</dbReference>
<feature type="compositionally biased region" description="Basic and acidic residues" evidence="2">
    <location>
        <begin position="971"/>
        <end position="984"/>
    </location>
</feature>
<dbReference type="Gene3D" id="2.20.230.30">
    <property type="match status" value="1"/>
</dbReference>
<dbReference type="Pfam" id="PF07501">
    <property type="entry name" value="G5"/>
    <property type="match status" value="2"/>
</dbReference>
<evidence type="ECO:0000256" key="1">
    <source>
        <dbReference type="ARBA" id="ARBA00022729"/>
    </source>
</evidence>
<evidence type="ECO:0000256" key="3">
    <source>
        <dbReference type="SAM" id="Phobius"/>
    </source>
</evidence>
<dbReference type="InterPro" id="IPR046774">
    <property type="entry name" value="pAdhesive_10"/>
</dbReference>
<dbReference type="Pfam" id="PF18957">
    <property type="entry name" value="RibLong"/>
    <property type="match status" value="3"/>
</dbReference>
<keyword evidence="3" id="KW-1133">Transmembrane helix</keyword>
<feature type="region of interest" description="Disordered" evidence="2">
    <location>
        <begin position="965"/>
        <end position="984"/>
    </location>
</feature>
<evidence type="ECO:0000256" key="2">
    <source>
        <dbReference type="SAM" id="MobiDB-lite"/>
    </source>
</evidence>
<feature type="compositionally biased region" description="Polar residues" evidence="2">
    <location>
        <begin position="1162"/>
        <end position="1172"/>
    </location>
</feature>
<name>A0ABX4UVK1_9ACTO</name>
<keyword evidence="7" id="KW-1185">Reference proteome</keyword>
<dbReference type="InterPro" id="IPR011098">
    <property type="entry name" value="G5_dom"/>
</dbReference>
<dbReference type="Gene3D" id="2.20.230.10">
    <property type="entry name" value="Resuscitation-promoting factor rpfb"/>
    <property type="match status" value="1"/>
</dbReference>
<dbReference type="Proteomes" id="UP000243201">
    <property type="component" value="Unassembled WGS sequence"/>
</dbReference>
<dbReference type="NCBIfam" id="NF038186">
    <property type="entry name" value="YPDG_rpt"/>
    <property type="match status" value="1"/>
</dbReference>
<sequence>MESSSKTGAGKRFVRSRIAALSAMALAAGTLVAVPSFISTQPAEAAPFTGGVRDNDGVVEKDKQLASDLPAGECVVEGDDQPSGSQAGFTWSTLEPSASSTSKTAWGLSLAFDNSKDRTFADWSFTNSGLLGAVLDKGTVSSLDVGKALYAGAPPVTAKADEDIEISGRGSQRAVNLNANLTDDKVKQYAEAKAANPVRYAWQSNYKKEHTSSPYATQGSSALFSAKVNPWPSENIECNPITVSWESIEKHVIVPGEKTKVGKINIPAVKKDGTDDSLSRMLVEAYDGNGKFIGTSDPGASGGGEQLLSVDKNGDIYFTWPKYRGTDLATDKNVNFSVLAKPRTKEQLQAAAKNNSDFGEGVAFASSNSLDRYKKANVIDSKAFSLDDTEYHDPQYDKVEATITSGVVKANEGPLATEPQKVTFTQTPDLITDLKKKKTDGGFEATVKLDEKYVYEGWTVEMDENYNVTVTAPENPRPGAFAQPKITVEYSNGSTDVLQLMVVVDPNNTQVTDLVRPSLSKGRVNEEITSQIGLKPILKGYKAVNPAKYEVDADSVPKGWTVTVDATGKVTAKADGSVVAPGSTITPKVKATYPDQTTDEIELQFQAIADIKIPTYDTVTGQPEANMTLKPKNPEQGLSGNKSDQAPDRYTFEDGSNQQTFKSKSGKTWTVRVDEKTGEITTTIPKDAPEGDILDVPVLGHYKDGNFKPQKVTGTVVVLKGDLKATYDVQVTGPGNPVTHQVTGAPTDSKFSFGNKNGNPILTQTTENGWEYKIDPDTGVVTSTPPKTAKPGDQNTISVKVDAPGGRTTTTPVTTVVKLSNNWESNPVIPPKTVYPGDTVTSPLAIEKPEGIKVAENKPYEIAPLPEHITPTGDTNEFGNPTYTLKTDNGDWIVSLDKDGHVISTAPKTAKPGDKIEVPVTVTYEDGSKDVTSAVINVADVPTREVPFKVEYQYDPEISAGEYKVGTEGVPGKEKMSKDGKWERTKDPVNEVVRIGTKPSEAKKDVTWTAELAFAVETRPNPELKPGEIKVVQKGVAGVKTYTANFTAKGNEASVTPEEKVTQKPVDEIIEYGPTPEDTTVVTKVAKPIPFKTKIVFDDTLETGKKVVQDGVFGSETVTSTQKIVNGKPEGDPTVTTERTQDPSDQIIRVGTKCVCEKPNCPTQPGNGSPNKPGQPGWHGNGSYGPNGPSDASNPGGSLAATGAQQALAALMGVGMIGVGLVLVLARRRSRRD</sequence>
<keyword evidence="3" id="KW-0812">Transmembrane</keyword>
<feature type="chain" id="PRO_5046051111" evidence="4">
    <location>
        <begin position="28"/>
        <end position="1233"/>
    </location>
</feature>
<feature type="domain" description="G5" evidence="5">
    <location>
        <begin position="1075"/>
        <end position="1154"/>
    </location>
</feature>
<dbReference type="PROSITE" id="PS51109">
    <property type="entry name" value="G5"/>
    <property type="match status" value="2"/>
</dbReference>
<feature type="signal peptide" evidence="4">
    <location>
        <begin position="1"/>
        <end position="27"/>
    </location>
</feature>
<keyword evidence="1 4" id="KW-0732">Signal</keyword>
<dbReference type="EMBL" id="PNGC01000001">
    <property type="protein sequence ID" value="PMB90934.1"/>
    <property type="molecule type" value="Genomic_DNA"/>
</dbReference>
<evidence type="ECO:0000313" key="6">
    <source>
        <dbReference type="EMBL" id="PMB90934.1"/>
    </source>
</evidence>